<dbReference type="SUPFAM" id="SSF56563">
    <property type="entry name" value="Major capsid protein gp5"/>
    <property type="match status" value="1"/>
</dbReference>
<feature type="region of interest" description="Disordered" evidence="1">
    <location>
        <begin position="159"/>
        <end position="194"/>
    </location>
</feature>
<feature type="region of interest" description="Disordered" evidence="1">
    <location>
        <begin position="217"/>
        <end position="254"/>
    </location>
</feature>
<feature type="compositionally biased region" description="Basic and acidic residues" evidence="1">
    <location>
        <begin position="245"/>
        <end position="254"/>
    </location>
</feature>
<sequence length="597" mass="66743">MERAFQPEACDFSGWATRNDLKCSDGRVIRRDAFKHDDGIKVPLVWNHQHNDPRNVLGHAWLENRPEGVYTYGFFNDSESGEIGKILVKHGDICALSIYANQLQQRGCDVLHGEIREVSLVHAGANPGAFIDSMLKHGEDSDDEAIIYTGMPLYLSHSDADKQEDKADNGEKKETSEKKDDPEKKTDSDEEKTVADVINSMTEEQKNVMYAMIGQAMDDQGESDPESEDNNDDDSKGGTNTMKHNVFDKDDRQKENVLIHSDGSEVSSEEISTIFGDIKRYGSLKDSVLAHGIDNVDYLFPDAQTLANTPEFIQRDTGWVKKVMSGVHHTPFSRIKSIFADITEDDARAKGYFKGKLKKEEVFGLLKRTTTPTTVYKKQKMDRDDVVDITDFDVVAWLKSEMRMMLDEELARAYLIGDGRLASSDDKINEQNIRPILKDEELYTIQAIVSVQSSATEDDKAREFIRTAIKARKNYKGSGQPTLYTTEDILTDCLLLTDTTGRDLYTDVAQLAKKLRVKEIVTVPVMEGVNGKNGGALMGIIVNLADYNVGADRGGAVNMFDDFDIDYNQQKYLIETRCSGALIKPYSAIALELSTAG</sequence>
<name>A0A8S5SC22_9CAUD</name>
<accession>A0A8S5SC22</accession>
<feature type="compositionally biased region" description="Acidic residues" evidence="1">
    <location>
        <begin position="219"/>
        <end position="232"/>
    </location>
</feature>
<evidence type="ECO:0000256" key="1">
    <source>
        <dbReference type="SAM" id="MobiDB-lite"/>
    </source>
</evidence>
<evidence type="ECO:0000313" key="2">
    <source>
        <dbReference type="EMBL" id="DAF48486.1"/>
    </source>
</evidence>
<protein>
    <submittedName>
        <fullName evidence="2">Major capsid protein</fullName>
    </submittedName>
</protein>
<proteinExistence type="predicted"/>
<dbReference type="EMBL" id="BK032569">
    <property type="protein sequence ID" value="DAF48486.1"/>
    <property type="molecule type" value="Genomic_DNA"/>
</dbReference>
<reference evidence="2" key="1">
    <citation type="journal article" date="2021" name="Proc. Natl. Acad. Sci. U.S.A.">
        <title>A Catalog of Tens of Thousands of Viruses from Human Metagenomes Reveals Hidden Associations with Chronic Diseases.</title>
        <authorList>
            <person name="Tisza M.J."/>
            <person name="Buck C.B."/>
        </authorList>
    </citation>
    <scope>NUCLEOTIDE SEQUENCE</scope>
    <source>
        <strain evidence="2">CtdvJ3</strain>
    </source>
</reference>
<organism evidence="2">
    <name type="scientific">Siphoviridae sp. ctdvJ3</name>
    <dbReference type="NCBI Taxonomy" id="2827903"/>
    <lineage>
        <taxon>Viruses</taxon>
        <taxon>Duplodnaviria</taxon>
        <taxon>Heunggongvirae</taxon>
        <taxon>Uroviricota</taxon>
        <taxon>Caudoviricetes</taxon>
    </lineage>
</organism>